<gene>
    <name evidence="2" type="ORF">SPIL2461_LOCUS15351</name>
</gene>
<dbReference type="AlphaFoldDB" id="A0A812UD79"/>
<reference evidence="2" key="1">
    <citation type="submission" date="2021-02" db="EMBL/GenBank/DDBJ databases">
        <authorList>
            <person name="Dougan E. K."/>
            <person name="Rhodes N."/>
            <person name="Thang M."/>
            <person name="Chan C."/>
        </authorList>
    </citation>
    <scope>NUCLEOTIDE SEQUENCE</scope>
</reference>
<dbReference type="EMBL" id="CAJNIZ010037236">
    <property type="protein sequence ID" value="CAE7570213.1"/>
    <property type="molecule type" value="Genomic_DNA"/>
</dbReference>
<evidence type="ECO:0000313" key="2">
    <source>
        <dbReference type="EMBL" id="CAE7570213.1"/>
    </source>
</evidence>
<comment type="caution">
    <text evidence="2">The sequence shown here is derived from an EMBL/GenBank/DDBJ whole genome shotgun (WGS) entry which is preliminary data.</text>
</comment>
<sequence length="76" mass="7812">VTPGGLTVLTGFPSRTAEAALMEDRQPGYGMPMAMGPGYPPMMAAPVQMGPPPSQQSGGSSQTPQALGGLREYDMT</sequence>
<dbReference type="Proteomes" id="UP000649617">
    <property type="component" value="Unassembled WGS sequence"/>
</dbReference>
<name>A0A812UD79_SYMPI</name>
<evidence type="ECO:0000256" key="1">
    <source>
        <dbReference type="SAM" id="MobiDB-lite"/>
    </source>
</evidence>
<feature type="region of interest" description="Disordered" evidence="1">
    <location>
        <begin position="42"/>
        <end position="76"/>
    </location>
</feature>
<keyword evidence="3" id="KW-1185">Reference proteome</keyword>
<feature type="non-terminal residue" evidence="2">
    <location>
        <position position="76"/>
    </location>
</feature>
<accession>A0A812UD79</accession>
<organism evidence="2 3">
    <name type="scientific">Symbiodinium pilosum</name>
    <name type="common">Dinoflagellate</name>
    <dbReference type="NCBI Taxonomy" id="2952"/>
    <lineage>
        <taxon>Eukaryota</taxon>
        <taxon>Sar</taxon>
        <taxon>Alveolata</taxon>
        <taxon>Dinophyceae</taxon>
        <taxon>Suessiales</taxon>
        <taxon>Symbiodiniaceae</taxon>
        <taxon>Symbiodinium</taxon>
    </lineage>
</organism>
<feature type="non-terminal residue" evidence="2">
    <location>
        <position position="1"/>
    </location>
</feature>
<feature type="compositionally biased region" description="Low complexity" evidence="1">
    <location>
        <begin position="55"/>
        <end position="65"/>
    </location>
</feature>
<protein>
    <submittedName>
        <fullName evidence="2">Uncharacterized protein</fullName>
    </submittedName>
</protein>
<proteinExistence type="predicted"/>
<evidence type="ECO:0000313" key="3">
    <source>
        <dbReference type="Proteomes" id="UP000649617"/>
    </source>
</evidence>